<dbReference type="RefSeq" id="YP_214316.1">
    <property type="nucleotide sequence ID" value="NC_006883.2"/>
</dbReference>
<evidence type="ECO:0000313" key="2">
    <source>
        <dbReference type="EMBL" id="ACY75959.1"/>
    </source>
</evidence>
<accession>Q58MS0</accession>
<name>Q58MS0_BPPRM</name>
<organismHost>
    <name type="scientific">Prochlorococcus</name>
    <dbReference type="NCBI Taxonomy" id="1218"/>
</organismHost>
<dbReference type="GeneID" id="3294415"/>
<dbReference type="Proteomes" id="UP000000991">
    <property type="component" value="Segment"/>
</dbReference>
<protein>
    <submittedName>
        <fullName evidence="1">Uncharacterized protein</fullName>
    </submittedName>
</protein>
<evidence type="ECO:0000313" key="1">
    <source>
        <dbReference type="EMBL" id="AAX44462.1"/>
    </source>
</evidence>
<gene>
    <name evidence="2" type="ORF">PCMG_00083</name>
    <name evidence="1" type="ORF">PSSM2_084</name>
</gene>
<evidence type="ECO:0000313" key="3">
    <source>
        <dbReference type="Proteomes" id="UP000000991"/>
    </source>
</evidence>
<organism evidence="1 3">
    <name type="scientific">Prochlorococcus phage P-SSM2</name>
    <dbReference type="NCBI Taxonomy" id="268746"/>
    <lineage>
        <taxon>Viruses</taxon>
        <taxon>Duplodnaviria</taxon>
        <taxon>Heunggongvirae</taxon>
        <taxon>Uroviricota</taxon>
        <taxon>Caudoviricetes</taxon>
        <taxon>Pantevenvirales</taxon>
        <taxon>Kyanoviridae</taxon>
        <taxon>Salacisavirus</taxon>
        <taxon>Salacisavirus pssm2</taxon>
    </lineage>
</organism>
<reference evidence="1 3" key="1">
    <citation type="journal article" date="2005" name="PLoS Biol.">
        <title>Three Prochlorococcus cyanophage genomes: signature features and ecological interpretations.</title>
        <authorList>
            <person name="Sullivan M.B."/>
            <person name="Coleman M.L."/>
            <person name="Weigele P."/>
            <person name="Rohwer F."/>
            <person name="Chisholm S.W."/>
        </authorList>
    </citation>
    <scope>NUCLEOTIDE SEQUENCE</scope>
</reference>
<keyword evidence="3" id="KW-1185">Reference proteome</keyword>
<dbReference type="KEGG" id="vg:3294415"/>
<reference evidence="1 3" key="3">
    <citation type="journal article" date="2010" name="Environ. Microbiol.">
        <title>Genomic analysis of oceanic cyanobacterial myoviruses compared with T4-like myoviruses from diverse hosts and environments.</title>
        <authorList>
            <person name="Sullivan M.B."/>
            <person name="Huang K.H."/>
            <person name="Ignacio-Espinoza J.C."/>
            <person name="Berlin A.M."/>
            <person name="Kelly L."/>
            <person name="Weigele P.R."/>
            <person name="DeFrancesco A.S."/>
            <person name="Kern S.E."/>
            <person name="Thompson L.R."/>
            <person name="Young S."/>
            <person name="Yandava C."/>
            <person name="Fu R."/>
            <person name="Krastins B."/>
            <person name="Chase M."/>
            <person name="Sarracino D."/>
            <person name="Osburne M.S."/>
            <person name="Henn M.R."/>
            <person name="Chisholm S.W."/>
        </authorList>
    </citation>
    <scope>NUCLEOTIDE SEQUENCE [LARGE SCALE GENOMIC DNA]</scope>
</reference>
<dbReference type="Proteomes" id="UP000013923">
    <property type="component" value="Genome"/>
</dbReference>
<dbReference type="EMBL" id="GU071092">
    <property type="protein sequence ID" value="ACY75959.1"/>
    <property type="molecule type" value="Genomic_DNA"/>
</dbReference>
<proteinExistence type="predicted"/>
<dbReference type="EMBL" id="AY939844">
    <property type="protein sequence ID" value="AAX44462.1"/>
    <property type="molecule type" value="Genomic_DNA"/>
</dbReference>
<reference evidence="2 4" key="2">
    <citation type="submission" date="2009-10" db="EMBL/GenBank/DDBJ databases">
        <title>The Genome Sequence of Prochlorococcus phage P-SSM2.</title>
        <authorList>
            <consortium name="The Broad Institute Genome Sequencing Platform"/>
            <person name="Henn M.R."/>
            <person name="Sullivan M.S."/>
            <person name="Osburne M.S."/>
            <person name="Levin J."/>
            <person name="Malboeuf C."/>
            <person name="Casali M."/>
            <person name="Russ C."/>
            <person name="Lennon N."/>
            <person name="Chapman S.B."/>
            <person name="Erlich R."/>
            <person name="Young S.K."/>
            <person name="Koehrsen M."/>
            <person name="Yandava C."/>
            <person name="Zeng Q."/>
            <person name="Alvarado L."/>
            <person name="Anderson S."/>
            <person name="Berlin A."/>
            <person name="Borenstein D."/>
            <person name="Chen Z."/>
            <person name="Engels R."/>
            <person name="Freedman E."/>
            <person name="Gellesch M."/>
            <person name="Goldberg J."/>
            <person name="Green L."/>
            <person name="Griggs A."/>
            <person name="Gujja S."/>
            <person name="Heilman E.R."/>
            <person name="Heiman D."/>
            <person name="Hepburn T."/>
            <person name="Howarth C."/>
            <person name="Jen D."/>
            <person name="Larson L."/>
            <person name="Lewis B."/>
            <person name="Mehta T."/>
            <person name="Park D."/>
            <person name="Pearson M."/>
            <person name="Richards J."/>
            <person name="Rizzolo K."/>
            <person name="Roberts A."/>
            <person name="Ryan E."/>
            <person name="Saif S."/>
            <person name="Shea T."/>
            <person name="Shenoy N."/>
            <person name="Sisk P."/>
            <person name="Stolte C."/>
            <person name="Sykes S."/>
            <person name="Walk T."/>
            <person name="White J."/>
            <person name="Yu Q."/>
            <person name="Coleman M.L."/>
            <person name="Huang K.H."/>
            <person name="Weigele P.R."/>
            <person name="DeFrancesco A.S."/>
            <person name="Kern S.E."/>
            <person name="Thompson L.R."/>
            <person name="Fu R."/>
            <person name="Hombeck B."/>
            <person name="Chisholm S.W."/>
            <person name="Haas B."/>
            <person name="Nusbaum C."/>
            <person name="Birren B."/>
        </authorList>
    </citation>
    <scope>NUCLEOTIDE SEQUENCE [LARGE SCALE GENOMIC DNA]</scope>
    <source>
        <strain evidence="2">P-SSM2</strain>
    </source>
</reference>
<evidence type="ECO:0000313" key="4">
    <source>
        <dbReference type="Proteomes" id="UP000013923"/>
    </source>
</evidence>
<sequence>MNKVFLTLTEDEYSLVVWSLEQMWLDFNPQEEQDAHNAISKLKEMTDFVPAKEVAHIHKKRDLDSL</sequence>